<keyword evidence="4 5" id="KW-0274">FAD</keyword>
<evidence type="ECO:0000256" key="4">
    <source>
        <dbReference type="ARBA" id="ARBA00022827"/>
    </source>
</evidence>
<dbReference type="InterPro" id="IPR007867">
    <property type="entry name" value="GMC_OxRtase_C"/>
</dbReference>
<dbReference type="InterPro" id="IPR012132">
    <property type="entry name" value="GMC_OxRdtase"/>
</dbReference>
<dbReference type="InterPro" id="IPR000172">
    <property type="entry name" value="GMC_OxRdtase_N"/>
</dbReference>
<dbReference type="Pfam" id="PF00732">
    <property type="entry name" value="GMC_oxred_N"/>
    <property type="match status" value="1"/>
</dbReference>
<dbReference type="InterPro" id="IPR036188">
    <property type="entry name" value="FAD/NAD-bd_sf"/>
</dbReference>
<evidence type="ECO:0000256" key="5">
    <source>
        <dbReference type="PIRSR" id="PIRSR000137-2"/>
    </source>
</evidence>
<protein>
    <submittedName>
        <fullName evidence="9">Choline dehydrogenase</fullName>
        <ecNumber evidence="9">1.1.99.1</ecNumber>
    </submittedName>
</protein>
<comment type="similarity">
    <text evidence="2 6">Belongs to the GMC oxidoreductase family.</text>
</comment>
<evidence type="ECO:0000259" key="8">
    <source>
        <dbReference type="PROSITE" id="PS00624"/>
    </source>
</evidence>
<feature type="binding site" evidence="5">
    <location>
        <begin position="100"/>
        <end position="103"/>
    </location>
    <ligand>
        <name>FAD</name>
        <dbReference type="ChEBI" id="CHEBI:57692"/>
    </ligand>
</feature>
<dbReference type="PROSITE" id="PS00623">
    <property type="entry name" value="GMC_OXRED_1"/>
    <property type="match status" value="1"/>
</dbReference>
<dbReference type="PIRSF" id="PIRSF000137">
    <property type="entry name" value="Alcohol_oxidase"/>
    <property type="match status" value="1"/>
</dbReference>
<dbReference type="Pfam" id="PF05199">
    <property type="entry name" value="GMC_oxred_C"/>
    <property type="match status" value="1"/>
</dbReference>
<keyword evidence="10" id="KW-1185">Reference proteome</keyword>
<dbReference type="PANTHER" id="PTHR11552">
    <property type="entry name" value="GLUCOSE-METHANOL-CHOLINE GMC OXIDOREDUCTASE"/>
    <property type="match status" value="1"/>
</dbReference>
<name>A0A6M6JGD8_9PSEU</name>
<sequence>MSGPSFDGPVFDVVVVGGGSAGCVLAHRLSADPGVRVLVLEAGRESRWWDLLVEMPAAMAYAVGSRTHDWSFESEPEPHLDGRRLVHPRGKVLGGSSAINGVVYQRGHAGDYDRWAAEPGMEHWSWAHCLPYFARLENSRNPVAGPSRGRCGPQDLVPAPVDNPLFDAFLGAAREAGYAVTGDVNEEQEAFGAFDRAVRRGRRVSAAKAYLDPVRSRPNLVVRCGVLVTKVLFEGTRAVGVRLRQDGGPETEVRAGEVVLSAGAIQTPQLLQLSGVGDAEHLAKVGVETVLDLPAVGLGLQDHLGIHLQNRCTQPVSMMTMRHRSRWPSIGLQWLLAGRGPGASSQIEAGGFVRTDPSLDRPDLMLAFAPIATRTDPASVVDEHGYQLYLMAARPESRGRVRLRSADPADHPSLRFDYLSRQAEREWWPRAIRVARDLLDQPSFAPFDGGETVPGRDLRTDEELIAWVRSRARTGLHPTSSCRMGTGPDSVVDPSTLRVHGLDGLRVVDASVMPTIVNANTYAPVMMIAEKAADVLLGVPPLAPAGLTLT</sequence>
<dbReference type="PANTHER" id="PTHR11552:SF147">
    <property type="entry name" value="CHOLINE DEHYDROGENASE, MITOCHONDRIAL"/>
    <property type="match status" value="1"/>
</dbReference>
<dbReference type="GO" id="GO:0050660">
    <property type="term" value="F:flavin adenine dinucleotide binding"/>
    <property type="evidence" value="ECO:0007669"/>
    <property type="project" value="InterPro"/>
</dbReference>
<dbReference type="KEGG" id="pbro:HOP40_15565"/>
<evidence type="ECO:0000259" key="7">
    <source>
        <dbReference type="PROSITE" id="PS00623"/>
    </source>
</evidence>
<dbReference type="GO" id="GO:0016020">
    <property type="term" value="C:membrane"/>
    <property type="evidence" value="ECO:0007669"/>
    <property type="project" value="TreeGrafter"/>
</dbReference>
<evidence type="ECO:0000256" key="2">
    <source>
        <dbReference type="ARBA" id="ARBA00010790"/>
    </source>
</evidence>
<gene>
    <name evidence="9" type="ORF">HOP40_15565</name>
</gene>
<evidence type="ECO:0000313" key="9">
    <source>
        <dbReference type="EMBL" id="QJY47054.1"/>
    </source>
</evidence>
<evidence type="ECO:0000256" key="6">
    <source>
        <dbReference type="RuleBase" id="RU003968"/>
    </source>
</evidence>
<dbReference type="Gene3D" id="3.30.560.10">
    <property type="entry name" value="Glucose Oxidase, domain 3"/>
    <property type="match status" value="1"/>
</dbReference>
<dbReference type="EMBL" id="CP053564">
    <property type="protein sequence ID" value="QJY47054.1"/>
    <property type="molecule type" value="Genomic_DNA"/>
</dbReference>
<comment type="cofactor">
    <cofactor evidence="1 5">
        <name>FAD</name>
        <dbReference type="ChEBI" id="CHEBI:57692"/>
    </cofactor>
</comment>
<dbReference type="SUPFAM" id="SSF54373">
    <property type="entry name" value="FAD-linked reductases, C-terminal domain"/>
    <property type="match status" value="1"/>
</dbReference>
<dbReference type="Gene3D" id="3.50.50.60">
    <property type="entry name" value="FAD/NAD(P)-binding domain"/>
    <property type="match status" value="1"/>
</dbReference>
<dbReference type="RefSeq" id="WP_172159214.1">
    <property type="nucleotide sequence ID" value="NZ_CP053564.1"/>
</dbReference>
<feature type="binding site" evidence="5">
    <location>
        <position position="92"/>
    </location>
    <ligand>
        <name>FAD</name>
        <dbReference type="ChEBI" id="CHEBI:57692"/>
    </ligand>
</feature>
<accession>A0A6M6JGD8</accession>
<reference evidence="9 10" key="1">
    <citation type="submission" date="2020-05" db="EMBL/GenBank/DDBJ databases">
        <authorList>
            <person name="Mo P."/>
        </authorList>
    </citation>
    <scope>NUCLEOTIDE SEQUENCE [LARGE SCALE GENOMIC DNA]</scope>
    <source>
        <strain evidence="9 10">Gen01</strain>
    </source>
</reference>
<dbReference type="GO" id="GO:0019285">
    <property type="term" value="P:glycine betaine biosynthetic process from choline"/>
    <property type="evidence" value="ECO:0007669"/>
    <property type="project" value="TreeGrafter"/>
</dbReference>
<evidence type="ECO:0000313" key="10">
    <source>
        <dbReference type="Proteomes" id="UP000505377"/>
    </source>
</evidence>
<dbReference type="SUPFAM" id="SSF51905">
    <property type="entry name" value="FAD/NAD(P)-binding domain"/>
    <property type="match status" value="1"/>
</dbReference>
<feature type="domain" description="Glucose-methanol-choline oxidoreductase N-terminal" evidence="8">
    <location>
        <begin position="263"/>
        <end position="277"/>
    </location>
</feature>
<feature type="domain" description="Glucose-methanol-choline oxidoreductase N-terminal" evidence="7">
    <location>
        <begin position="90"/>
        <end position="113"/>
    </location>
</feature>
<keyword evidence="3 6" id="KW-0285">Flavoprotein</keyword>
<organism evidence="9 10">
    <name type="scientific">Pseudonocardia broussonetiae</name>
    <dbReference type="NCBI Taxonomy" id="2736640"/>
    <lineage>
        <taxon>Bacteria</taxon>
        <taxon>Bacillati</taxon>
        <taxon>Actinomycetota</taxon>
        <taxon>Actinomycetes</taxon>
        <taxon>Pseudonocardiales</taxon>
        <taxon>Pseudonocardiaceae</taxon>
        <taxon>Pseudonocardia</taxon>
    </lineage>
</organism>
<keyword evidence="9" id="KW-0560">Oxidoreductase</keyword>
<evidence type="ECO:0000256" key="1">
    <source>
        <dbReference type="ARBA" id="ARBA00001974"/>
    </source>
</evidence>
<dbReference type="NCBIfam" id="NF002550">
    <property type="entry name" value="PRK02106.1"/>
    <property type="match status" value="1"/>
</dbReference>
<dbReference type="Proteomes" id="UP000505377">
    <property type="component" value="Chromosome"/>
</dbReference>
<proteinExistence type="inferred from homology"/>
<dbReference type="AlphaFoldDB" id="A0A6M6JGD8"/>
<feature type="binding site" evidence="5">
    <location>
        <position position="228"/>
    </location>
    <ligand>
        <name>FAD</name>
        <dbReference type="ChEBI" id="CHEBI:57692"/>
    </ligand>
</feature>
<dbReference type="EC" id="1.1.99.1" evidence="9"/>
<dbReference type="GO" id="GO:0008812">
    <property type="term" value="F:choline dehydrogenase activity"/>
    <property type="evidence" value="ECO:0007669"/>
    <property type="project" value="UniProtKB-EC"/>
</dbReference>
<evidence type="ECO:0000256" key="3">
    <source>
        <dbReference type="ARBA" id="ARBA00022630"/>
    </source>
</evidence>
<dbReference type="PROSITE" id="PS00624">
    <property type="entry name" value="GMC_OXRED_2"/>
    <property type="match status" value="1"/>
</dbReference>